<accession>A0ABD2LIJ6</accession>
<evidence type="ECO:0000256" key="1">
    <source>
        <dbReference type="SAM" id="MobiDB-lite"/>
    </source>
</evidence>
<feature type="region of interest" description="Disordered" evidence="1">
    <location>
        <begin position="48"/>
        <end position="74"/>
    </location>
</feature>
<reference evidence="2 3" key="1">
    <citation type="submission" date="2024-10" db="EMBL/GenBank/DDBJ databases">
        <authorList>
            <person name="Kim D."/>
        </authorList>
    </citation>
    <scope>NUCLEOTIDE SEQUENCE [LARGE SCALE GENOMIC DNA]</scope>
    <source>
        <strain evidence="2">BH-2024</strain>
    </source>
</reference>
<keyword evidence="3" id="KW-1185">Reference proteome</keyword>
<evidence type="ECO:0000313" key="3">
    <source>
        <dbReference type="Proteomes" id="UP001620626"/>
    </source>
</evidence>
<sequence length="153" mass="17003">MARVDTVKRIKDYAFVAHFEETGHSRCSGNETHWEINTEVDGAPMEVSLAKPSSESQKPEEEAGHQSHGSTHNKEQTVTALVAMHMGYHSTVTRATRPSQATVRHHMTRTDFPGSTVPTRERGGYDMYGATGYPQLTTAAVLTMDNIRRTAMR</sequence>
<organism evidence="2 3">
    <name type="scientific">Heterodera trifolii</name>
    <dbReference type="NCBI Taxonomy" id="157864"/>
    <lineage>
        <taxon>Eukaryota</taxon>
        <taxon>Metazoa</taxon>
        <taxon>Ecdysozoa</taxon>
        <taxon>Nematoda</taxon>
        <taxon>Chromadorea</taxon>
        <taxon>Rhabditida</taxon>
        <taxon>Tylenchina</taxon>
        <taxon>Tylenchomorpha</taxon>
        <taxon>Tylenchoidea</taxon>
        <taxon>Heteroderidae</taxon>
        <taxon>Heteroderinae</taxon>
        <taxon>Heterodera</taxon>
    </lineage>
</organism>
<comment type="caution">
    <text evidence="2">The sequence shown here is derived from an EMBL/GenBank/DDBJ whole genome shotgun (WGS) entry which is preliminary data.</text>
</comment>
<gene>
    <name evidence="2" type="ORF">niasHT_016151</name>
</gene>
<evidence type="ECO:0000313" key="2">
    <source>
        <dbReference type="EMBL" id="KAL3115050.1"/>
    </source>
</evidence>
<name>A0ABD2LIJ6_9BILA</name>
<proteinExistence type="predicted"/>
<dbReference type="Proteomes" id="UP001620626">
    <property type="component" value="Unassembled WGS sequence"/>
</dbReference>
<dbReference type="AlphaFoldDB" id="A0ABD2LIJ6"/>
<dbReference type="EMBL" id="JBICBT010000400">
    <property type="protein sequence ID" value="KAL3115050.1"/>
    <property type="molecule type" value="Genomic_DNA"/>
</dbReference>
<protein>
    <submittedName>
        <fullName evidence="2">Uncharacterized protein</fullName>
    </submittedName>
</protein>